<feature type="compositionally biased region" description="Basic and acidic residues" evidence="1">
    <location>
        <begin position="36"/>
        <end position="47"/>
    </location>
</feature>
<sequence>MSLTLQEWRSTKYFRSLKICPLAPPSANTSQYSSAVHDDPSKTDKQGKPAISDDTDFTSPTSSSTP</sequence>
<reference evidence="2 3" key="1">
    <citation type="journal article" date="2018" name="J. Allergy Clin. Immunol.">
        <title>High-quality assembly of Dermatophagoides pteronyssinus genome and transcriptome reveals a wide range of novel allergens.</title>
        <authorList>
            <person name="Liu X.Y."/>
            <person name="Yang K.Y."/>
            <person name="Wang M.Q."/>
            <person name="Kwok J.S."/>
            <person name="Zeng X."/>
            <person name="Yang Z."/>
            <person name="Xiao X.J."/>
            <person name="Lau C.P."/>
            <person name="Li Y."/>
            <person name="Huang Z.M."/>
            <person name="Ba J.G."/>
            <person name="Yim A.K."/>
            <person name="Ouyang C.Y."/>
            <person name="Ngai S.M."/>
            <person name="Chan T.F."/>
            <person name="Leung E.L."/>
            <person name="Liu L."/>
            <person name="Liu Z.G."/>
            <person name="Tsui S.K."/>
        </authorList>
    </citation>
    <scope>NUCLEOTIDE SEQUENCE [LARGE SCALE GENOMIC DNA]</scope>
    <source>
        <strain evidence="2">Derp</strain>
    </source>
</reference>
<comment type="caution">
    <text evidence="2">The sequence shown here is derived from an EMBL/GenBank/DDBJ whole genome shotgun (WGS) entry which is preliminary data.</text>
</comment>
<evidence type="ECO:0000313" key="2">
    <source>
        <dbReference type="EMBL" id="KAH9414766.1"/>
    </source>
</evidence>
<keyword evidence="3" id="KW-1185">Reference proteome</keyword>
<dbReference type="EMBL" id="NJHN03000105">
    <property type="protein sequence ID" value="KAH9414766.1"/>
    <property type="molecule type" value="Genomic_DNA"/>
</dbReference>
<evidence type="ECO:0000256" key="1">
    <source>
        <dbReference type="SAM" id="MobiDB-lite"/>
    </source>
</evidence>
<reference evidence="2 3" key="2">
    <citation type="journal article" date="2022" name="Mol. Biol. Evol.">
        <title>Comparative Genomics Reveals Insights into the Divergent Evolution of Astigmatic Mites and Household Pest Adaptations.</title>
        <authorList>
            <person name="Xiong Q."/>
            <person name="Wan A.T."/>
            <person name="Liu X."/>
            <person name="Fung C.S."/>
            <person name="Xiao X."/>
            <person name="Malainual N."/>
            <person name="Hou J."/>
            <person name="Wang L."/>
            <person name="Wang M."/>
            <person name="Yang K.Y."/>
            <person name="Cui Y."/>
            <person name="Leung E.L."/>
            <person name="Nong W."/>
            <person name="Shin S.K."/>
            <person name="Au S.W."/>
            <person name="Jeong K.Y."/>
            <person name="Chew F.T."/>
            <person name="Hui J.H."/>
            <person name="Leung T.F."/>
            <person name="Tungtrongchitr A."/>
            <person name="Zhong N."/>
            <person name="Liu Z."/>
            <person name="Tsui S.K."/>
        </authorList>
    </citation>
    <scope>NUCLEOTIDE SEQUENCE [LARGE SCALE GENOMIC DNA]</scope>
    <source>
        <strain evidence="2">Derp</strain>
    </source>
</reference>
<evidence type="ECO:0000313" key="3">
    <source>
        <dbReference type="Proteomes" id="UP000887458"/>
    </source>
</evidence>
<organism evidence="2 3">
    <name type="scientific">Dermatophagoides pteronyssinus</name>
    <name type="common">European house dust mite</name>
    <dbReference type="NCBI Taxonomy" id="6956"/>
    <lineage>
        <taxon>Eukaryota</taxon>
        <taxon>Metazoa</taxon>
        <taxon>Ecdysozoa</taxon>
        <taxon>Arthropoda</taxon>
        <taxon>Chelicerata</taxon>
        <taxon>Arachnida</taxon>
        <taxon>Acari</taxon>
        <taxon>Acariformes</taxon>
        <taxon>Sarcoptiformes</taxon>
        <taxon>Astigmata</taxon>
        <taxon>Psoroptidia</taxon>
        <taxon>Analgoidea</taxon>
        <taxon>Pyroglyphidae</taxon>
        <taxon>Dermatophagoidinae</taxon>
        <taxon>Dermatophagoides</taxon>
    </lineage>
</organism>
<proteinExistence type="predicted"/>
<name>A0ABQ8IWQ7_DERPT</name>
<feature type="compositionally biased region" description="Low complexity" evidence="1">
    <location>
        <begin position="57"/>
        <end position="66"/>
    </location>
</feature>
<protein>
    <submittedName>
        <fullName evidence="2">Uncharacterized protein</fullName>
    </submittedName>
</protein>
<accession>A0ABQ8IWQ7</accession>
<feature type="region of interest" description="Disordered" evidence="1">
    <location>
        <begin position="23"/>
        <end position="66"/>
    </location>
</feature>
<dbReference type="Proteomes" id="UP000887458">
    <property type="component" value="Unassembled WGS sequence"/>
</dbReference>
<gene>
    <name evidence="2" type="ORF">DERP_008607</name>
</gene>